<dbReference type="RefSeq" id="WP_284350974.1">
    <property type="nucleotide sequence ID" value="NZ_BRXS01000004.1"/>
</dbReference>
<evidence type="ECO:0000256" key="4">
    <source>
        <dbReference type="ARBA" id="ARBA00012827"/>
    </source>
</evidence>
<dbReference type="EC" id="2.5.1.9" evidence="4 9"/>
<dbReference type="SUPFAM" id="SSF63380">
    <property type="entry name" value="Riboflavin synthase domain-like"/>
    <property type="match status" value="2"/>
</dbReference>
<evidence type="ECO:0000256" key="8">
    <source>
        <dbReference type="ARBA" id="ARBA00022737"/>
    </source>
</evidence>
<keyword evidence="8" id="KW-0677">Repeat</keyword>
<dbReference type="GO" id="GO:0009231">
    <property type="term" value="P:riboflavin biosynthetic process"/>
    <property type="evidence" value="ECO:0007669"/>
    <property type="project" value="UniProtKB-KW"/>
</dbReference>
<feature type="domain" description="Lumazine-binding" evidence="11">
    <location>
        <begin position="1"/>
        <end position="98"/>
    </location>
</feature>
<feature type="repeat" description="Lumazine-binding" evidence="10">
    <location>
        <begin position="99"/>
        <end position="196"/>
    </location>
</feature>
<dbReference type="AlphaFoldDB" id="A0AA37Q4N8"/>
<dbReference type="InterPro" id="IPR001783">
    <property type="entry name" value="Lumazine-bd"/>
</dbReference>
<keyword evidence="13" id="KW-1185">Reference proteome</keyword>
<evidence type="ECO:0000313" key="12">
    <source>
        <dbReference type="EMBL" id="GLC26524.1"/>
    </source>
</evidence>
<dbReference type="CDD" id="cd00402">
    <property type="entry name" value="Riboflavin_synthase_like"/>
    <property type="match status" value="1"/>
</dbReference>
<dbReference type="Pfam" id="PF00677">
    <property type="entry name" value="Lum_binding"/>
    <property type="match status" value="2"/>
</dbReference>
<dbReference type="Proteomes" id="UP001161325">
    <property type="component" value="Unassembled WGS sequence"/>
</dbReference>
<comment type="function">
    <text evidence="2">Catalyzes the dismutation of two molecules of 6,7-dimethyl-8-ribityllumazine, resulting in the formation of riboflavin and 5-amino-6-(D-ribitylamino)uracil.</text>
</comment>
<dbReference type="NCBIfam" id="TIGR00187">
    <property type="entry name" value="ribE"/>
    <property type="match status" value="1"/>
</dbReference>
<dbReference type="PROSITE" id="PS51177">
    <property type="entry name" value="LUMAZINE_BIND"/>
    <property type="match status" value="2"/>
</dbReference>
<evidence type="ECO:0000256" key="1">
    <source>
        <dbReference type="ARBA" id="ARBA00000968"/>
    </source>
</evidence>
<dbReference type="Gene3D" id="2.40.30.20">
    <property type="match status" value="2"/>
</dbReference>
<dbReference type="EMBL" id="BRXS01000004">
    <property type="protein sequence ID" value="GLC26524.1"/>
    <property type="molecule type" value="Genomic_DNA"/>
</dbReference>
<sequence length="206" mass="22245">MFTGLVDDVGLIERVEETEAGREFRIRSRYTGLVEGESIACDGVCLTVRGFGATEDGSWFTVAAVVPTLGRTALGRWTEGRRVNLERAMRAGDRLGGHLVQGHVDGVGIVRAVERQGDAWLIDVDVPAEIDPLLVPHGSITIDGVSLTVNALPAPGVLQLSIIEYTHRHTTLGLRQPGDPVHVEADMIGKHVQRLLAPYLASLSRV</sequence>
<dbReference type="PANTHER" id="PTHR21098">
    <property type="entry name" value="RIBOFLAVIN SYNTHASE ALPHA CHAIN"/>
    <property type="match status" value="1"/>
</dbReference>
<evidence type="ECO:0000256" key="2">
    <source>
        <dbReference type="ARBA" id="ARBA00002803"/>
    </source>
</evidence>
<comment type="catalytic activity">
    <reaction evidence="1">
        <text>2 6,7-dimethyl-8-(1-D-ribityl)lumazine + H(+) = 5-amino-6-(D-ribitylamino)uracil + riboflavin</text>
        <dbReference type="Rhea" id="RHEA:20772"/>
        <dbReference type="ChEBI" id="CHEBI:15378"/>
        <dbReference type="ChEBI" id="CHEBI:15934"/>
        <dbReference type="ChEBI" id="CHEBI:57986"/>
        <dbReference type="ChEBI" id="CHEBI:58201"/>
        <dbReference type="EC" id="2.5.1.9"/>
    </reaction>
</comment>
<keyword evidence="6" id="KW-0686">Riboflavin biosynthesis</keyword>
<evidence type="ECO:0000256" key="5">
    <source>
        <dbReference type="ARBA" id="ARBA00013950"/>
    </source>
</evidence>
<comment type="caution">
    <text evidence="12">The sequence shown here is derived from an EMBL/GenBank/DDBJ whole genome shotgun (WGS) entry which is preliminary data.</text>
</comment>
<dbReference type="NCBIfam" id="NF006767">
    <property type="entry name" value="PRK09289.1"/>
    <property type="match status" value="1"/>
</dbReference>
<evidence type="ECO:0000259" key="11">
    <source>
        <dbReference type="PROSITE" id="PS51177"/>
    </source>
</evidence>
<proteinExistence type="predicted"/>
<feature type="repeat" description="Lumazine-binding" evidence="10">
    <location>
        <begin position="1"/>
        <end position="98"/>
    </location>
</feature>
<evidence type="ECO:0000256" key="3">
    <source>
        <dbReference type="ARBA" id="ARBA00004887"/>
    </source>
</evidence>
<gene>
    <name evidence="12" type="primary">ribE</name>
    <name evidence="12" type="ORF">rosag_30370</name>
</gene>
<evidence type="ECO:0000256" key="9">
    <source>
        <dbReference type="NCBIfam" id="TIGR00187"/>
    </source>
</evidence>
<dbReference type="InterPro" id="IPR023366">
    <property type="entry name" value="ATP_synth_asu-like_sf"/>
</dbReference>
<evidence type="ECO:0000256" key="7">
    <source>
        <dbReference type="ARBA" id="ARBA00022679"/>
    </source>
</evidence>
<protein>
    <recommendedName>
        <fullName evidence="5 9">Riboflavin synthase</fullName>
        <ecNumber evidence="4 9">2.5.1.9</ecNumber>
    </recommendedName>
</protein>
<organism evidence="12 13">
    <name type="scientific">Roseisolibacter agri</name>
    <dbReference type="NCBI Taxonomy" id="2014610"/>
    <lineage>
        <taxon>Bacteria</taxon>
        <taxon>Pseudomonadati</taxon>
        <taxon>Gemmatimonadota</taxon>
        <taxon>Gemmatimonadia</taxon>
        <taxon>Gemmatimonadales</taxon>
        <taxon>Gemmatimonadaceae</taxon>
        <taxon>Roseisolibacter</taxon>
    </lineage>
</organism>
<comment type="pathway">
    <text evidence="3">Cofactor biosynthesis; riboflavin biosynthesis; riboflavin from 2-hydroxy-3-oxobutyl phosphate and 5-amino-6-(D-ribitylamino)uracil: step 2/2.</text>
</comment>
<dbReference type="InterPro" id="IPR017938">
    <property type="entry name" value="Riboflavin_synthase-like_b-brl"/>
</dbReference>
<feature type="domain" description="Lumazine-binding" evidence="11">
    <location>
        <begin position="99"/>
        <end position="196"/>
    </location>
</feature>
<dbReference type="InterPro" id="IPR026017">
    <property type="entry name" value="Lumazine-bd_dom"/>
</dbReference>
<dbReference type="PIRSF" id="PIRSF000498">
    <property type="entry name" value="Riboflavin_syn_A"/>
    <property type="match status" value="1"/>
</dbReference>
<dbReference type="GO" id="GO:0004746">
    <property type="term" value="F:riboflavin synthase activity"/>
    <property type="evidence" value="ECO:0007669"/>
    <property type="project" value="UniProtKB-UniRule"/>
</dbReference>
<reference evidence="12" key="1">
    <citation type="submission" date="2022-08" db="EMBL/GenBank/DDBJ databases">
        <title>Draft genome sequencing of Roseisolibacter agri AW1220.</title>
        <authorList>
            <person name="Tobiishi Y."/>
            <person name="Tonouchi A."/>
        </authorList>
    </citation>
    <scope>NUCLEOTIDE SEQUENCE</scope>
    <source>
        <strain evidence="12">AW1220</strain>
    </source>
</reference>
<evidence type="ECO:0000256" key="6">
    <source>
        <dbReference type="ARBA" id="ARBA00022619"/>
    </source>
</evidence>
<evidence type="ECO:0000313" key="13">
    <source>
        <dbReference type="Proteomes" id="UP001161325"/>
    </source>
</evidence>
<keyword evidence="7" id="KW-0808">Transferase</keyword>
<evidence type="ECO:0000256" key="10">
    <source>
        <dbReference type="PROSITE-ProRule" id="PRU00524"/>
    </source>
</evidence>
<dbReference type="PANTHER" id="PTHR21098:SF12">
    <property type="entry name" value="RIBOFLAVIN SYNTHASE"/>
    <property type="match status" value="1"/>
</dbReference>
<accession>A0AA37Q4N8</accession>
<name>A0AA37Q4N8_9BACT</name>